<evidence type="ECO:0000313" key="3">
    <source>
        <dbReference type="Proteomes" id="UP000002772"/>
    </source>
</evidence>
<feature type="transmembrane region" description="Helical" evidence="1">
    <location>
        <begin position="89"/>
        <end position="109"/>
    </location>
</feature>
<feature type="transmembrane region" description="Helical" evidence="1">
    <location>
        <begin position="51"/>
        <end position="69"/>
    </location>
</feature>
<organism evidence="2 3">
    <name type="scientific">Hallella multisaccharivorax DSM 17128</name>
    <dbReference type="NCBI Taxonomy" id="688246"/>
    <lineage>
        <taxon>Bacteria</taxon>
        <taxon>Pseudomonadati</taxon>
        <taxon>Bacteroidota</taxon>
        <taxon>Bacteroidia</taxon>
        <taxon>Bacteroidales</taxon>
        <taxon>Prevotellaceae</taxon>
        <taxon>Hallella</taxon>
    </lineage>
</organism>
<keyword evidence="3" id="KW-1185">Reference proteome</keyword>
<reference evidence="3" key="1">
    <citation type="journal article" date="2011" name="Stand. Genomic Sci.">
        <title>Non-contiguous finished genome sequence of the opportunistic oral pathogen Prevotella multisaccharivorax type strain (PPPA20).</title>
        <authorList>
            <person name="Pati A."/>
            <person name="Gronow S."/>
            <person name="Lu M."/>
            <person name="Lapidus A."/>
            <person name="Nolan M."/>
            <person name="Lucas S."/>
            <person name="Hammon N."/>
            <person name="Deshpande S."/>
            <person name="Cheng J.F."/>
            <person name="Tapia R."/>
            <person name="Han C."/>
            <person name="Goodwin L."/>
            <person name="Pitluck S."/>
            <person name="Liolios K."/>
            <person name="Pagani I."/>
            <person name="Mavromatis K."/>
            <person name="Mikhailova N."/>
            <person name="Huntemann M."/>
            <person name="Chen A."/>
            <person name="Palaniappan K."/>
            <person name="Land M."/>
            <person name="Hauser L."/>
            <person name="Detter J.C."/>
            <person name="Brambilla E.M."/>
            <person name="Rohde M."/>
            <person name="Goker M."/>
            <person name="Woyke T."/>
            <person name="Bristow J."/>
            <person name="Eisen J.A."/>
            <person name="Markowitz V."/>
            <person name="Hugenholtz P."/>
            <person name="Kyrpides N.C."/>
            <person name="Klenk H.P."/>
            <person name="Ivanova N."/>
        </authorList>
    </citation>
    <scope>NUCLEOTIDE SEQUENCE [LARGE SCALE GENOMIC DNA]</scope>
    <source>
        <strain evidence="3">DSM 17128</strain>
    </source>
</reference>
<evidence type="ECO:0000313" key="2">
    <source>
        <dbReference type="EMBL" id="EGN56118.1"/>
    </source>
</evidence>
<dbReference type="EMBL" id="GL945017">
    <property type="protein sequence ID" value="EGN56118.1"/>
    <property type="molecule type" value="Genomic_DNA"/>
</dbReference>
<dbReference type="AlphaFoldDB" id="F8N5V6"/>
<feature type="transmembrane region" description="Helical" evidence="1">
    <location>
        <begin position="129"/>
        <end position="151"/>
    </location>
</feature>
<dbReference type="HOGENOM" id="CLU_1282264_0_0_10"/>
<keyword evidence="1" id="KW-0472">Membrane</keyword>
<sequence>MNKEFANVYNLTSKKVGVISLFLVILYEIMWSPVYNYDSRLISNLPTFPELIIDVVTCTLQTCLCKTAIRYEARNGLLLKWENKTFPMFITILALFCTLLALPMTLLQMQLYHSFSIQQGDWQNYYVDVMILSLLSCLLFTISLLVQYIGYAKCIAVSFRKCNQTQLNNTPLHITITNNNNNLVVTNDYRPIDNGRLSLGIGRQNIDIMFLVLVV</sequence>
<name>F8N5V6_9BACT</name>
<protein>
    <submittedName>
        <fullName evidence="2">Uncharacterized protein</fullName>
    </submittedName>
</protein>
<proteinExistence type="predicted"/>
<feature type="transmembrane region" description="Helical" evidence="1">
    <location>
        <begin position="12"/>
        <end position="31"/>
    </location>
</feature>
<keyword evidence="1" id="KW-0812">Transmembrane</keyword>
<keyword evidence="1" id="KW-1133">Transmembrane helix</keyword>
<accession>F8N5V6</accession>
<evidence type="ECO:0000256" key="1">
    <source>
        <dbReference type="SAM" id="Phobius"/>
    </source>
</evidence>
<dbReference type="Proteomes" id="UP000002772">
    <property type="component" value="Unassembled WGS sequence"/>
</dbReference>
<gene>
    <name evidence="2" type="ORF">Premu_0644</name>
</gene>